<gene>
    <name evidence="2" type="ORF">DILT_LOCUS17245</name>
</gene>
<feature type="domain" description="Fibronectin type-III" evidence="1">
    <location>
        <begin position="53"/>
        <end position="169"/>
    </location>
</feature>
<dbReference type="SMART" id="SM00060">
    <property type="entry name" value="FN3"/>
    <property type="match status" value="1"/>
</dbReference>
<dbReference type="Pfam" id="PF00041">
    <property type="entry name" value="fn3"/>
    <property type="match status" value="1"/>
</dbReference>
<dbReference type="EMBL" id="UYRU01090351">
    <property type="protein sequence ID" value="VDN37152.1"/>
    <property type="molecule type" value="Genomic_DNA"/>
</dbReference>
<dbReference type="InterPro" id="IPR036116">
    <property type="entry name" value="FN3_sf"/>
</dbReference>
<dbReference type="InterPro" id="IPR003961">
    <property type="entry name" value="FN3_dom"/>
</dbReference>
<evidence type="ECO:0000259" key="1">
    <source>
        <dbReference type="PROSITE" id="PS50853"/>
    </source>
</evidence>
<dbReference type="SUPFAM" id="SSF49265">
    <property type="entry name" value="Fibronectin type III"/>
    <property type="match status" value="1"/>
</dbReference>
<protein>
    <recommendedName>
        <fullName evidence="1">Fibronectin type-III domain-containing protein</fullName>
    </recommendedName>
</protein>
<dbReference type="CDD" id="cd00063">
    <property type="entry name" value="FN3"/>
    <property type="match status" value="1"/>
</dbReference>
<dbReference type="InterPro" id="IPR013783">
    <property type="entry name" value="Ig-like_fold"/>
</dbReference>
<name>A0A3P7QZ39_DIBLA</name>
<dbReference type="Proteomes" id="UP000281553">
    <property type="component" value="Unassembled WGS sequence"/>
</dbReference>
<proteinExistence type="predicted"/>
<dbReference type="OrthoDB" id="6266590at2759"/>
<dbReference type="PROSITE" id="PS50853">
    <property type="entry name" value="FN3"/>
    <property type="match status" value="1"/>
</dbReference>
<keyword evidence="3" id="KW-1185">Reference proteome</keyword>
<dbReference type="AlphaFoldDB" id="A0A3P7QZ39"/>
<evidence type="ECO:0000313" key="3">
    <source>
        <dbReference type="Proteomes" id="UP000281553"/>
    </source>
</evidence>
<dbReference type="Gene3D" id="2.60.40.10">
    <property type="entry name" value="Immunoglobulins"/>
    <property type="match status" value="1"/>
</dbReference>
<evidence type="ECO:0000313" key="2">
    <source>
        <dbReference type="EMBL" id="VDN37152.1"/>
    </source>
</evidence>
<organism evidence="2 3">
    <name type="scientific">Dibothriocephalus latus</name>
    <name type="common">Fish tapeworm</name>
    <name type="synonym">Diphyllobothrium latum</name>
    <dbReference type="NCBI Taxonomy" id="60516"/>
    <lineage>
        <taxon>Eukaryota</taxon>
        <taxon>Metazoa</taxon>
        <taxon>Spiralia</taxon>
        <taxon>Lophotrochozoa</taxon>
        <taxon>Platyhelminthes</taxon>
        <taxon>Cestoda</taxon>
        <taxon>Eucestoda</taxon>
        <taxon>Diphyllobothriidea</taxon>
        <taxon>Diphyllobothriidae</taxon>
        <taxon>Dibothriocephalus</taxon>
    </lineage>
</organism>
<reference evidence="2 3" key="1">
    <citation type="submission" date="2018-11" db="EMBL/GenBank/DDBJ databases">
        <authorList>
            <consortium name="Pathogen Informatics"/>
        </authorList>
    </citation>
    <scope>NUCLEOTIDE SEQUENCE [LARGE SCALE GENOMIC DNA]</scope>
</reference>
<sequence>MLTQEPQLSLEELGPAKTYEVRVYTYRPTDDQVSSEASYLKLTTKPEVVRLPMVQNPKAESTDFAALKISWEPPTVDRTDMPELQINHYSVMLLNLALGRPGAHSSWTLSSDAKWARFEVPGGFRSTSYVINGLQPDSFYKIRIFAVSNAGIDGHPAVITSSPRIISRAPSGPPTQVTV</sequence>
<accession>A0A3P7QZ39</accession>